<evidence type="ECO:0000313" key="3">
    <source>
        <dbReference type="Proteomes" id="UP000054826"/>
    </source>
</evidence>
<feature type="transmembrane region" description="Helical" evidence="1">
    <location>
        <begin position="92"/>
        <end position="111"/>
    </location>
</feature>
<keyword evidence="1" id="KW-0472">Membrane</keyword>
<gene>
    <name evidence="2" type="ORF">T4C_9261</name>
</gene>
<dbReference type="Proteomes" id="UP000054826">
    <property type="component" value="Unassembled WGS sequence"/>
</dbReference>
<keyword evidence="1" id="KW-0812">Transmembrane</keyword>
<protein>
    <submittedName>
        <fullName evidence="2">Uncharacterized protein</fullName>
    </submittedName>
</protein>
<feature type="transmembrane region" description="Helical" evidence="1">
    <location>
        <begin position="63"/>
        <end position="80"/>
    </location>
</feature>
<reference evidence="2 3" key="1">
    <citation type="submission" date="2015-01" db="EMBL/GenBank/DDBJ databases">
        <title>Evolution of Trichinella species and genotypes.</title>
        <authorList>
            <person name="Korhonen P.K."/>
            <person name="Edoardo P."/>
            <person name="Giuseppe L.R."/>
            <person name="Gasser R.B."/>
        </authorList>
    </citation>
    <scope>NUCLEOTIDE SEQUENCE [LARGE SCALE GENOMIC DNA]</scope>
    <source>
        <strain evidence="2">ISS176</strain>
    </source>
</reference>
<organism evidence="2 3">
    <name type="scientific">Trichinella pseudospiralis</name>
    <name type="common">Parasitic roundworm</name>
    <dbReference type="NCBI Taxonomy" id="6337"/>
    <lineage>
        <taxon>Eukaryota</taxon>
        <taxon>Metazoa</taxon>
        <taxon>Ecdysozoa</taxon>
        <taxon>Nematoda</taxon>
        <taxon>Enoplea</taxon>
        <taxon>Dorylaimia</taxon>
        <taxon>Trichinellida</taxon>
        <taxon>Trichinellidae</taxon>
        <taxon>Trichinella</taxon>
    </lineage>
</organism>
<evidence type="ECO:0000313" key="2">
    <source>
        <dbReference type="EMBL" id="KRZ45825.1"/>
    </source>
</evidence>
<sequence length="117" mass="13105">MYAIIVASCITYLLKFCVILTLCWTVLAWKRMFCASKHIYTSCQAYHRLRNHATAAAVNQPPVHNVPLCLALIVLCLFYLSISKAPNLVKSLSLHSAFPCTLLAVVINGAIHQWSWT</sequence>
<feature type="transmembrane region" description="Helical" evidence="1">
    <location>
        <begin position="12"/>
        <end position="29"/>
    </location>
</feature>
<dbReference type="EMBL" id="JYDV01000002">
    <property type="protein sequence ID" value="KRZ45825.1"/>
    <property type="molecule type" value="Genomic_DNA"/>
</dbReference>
<dbReference type="AlphaFoldDB" id="A0A0V1KF38"/>
<evidence type="ECO:0000256" key="1">
    <source>
        <dbReference type="SAM" id="Phobius"/>
    </source>
</evidence>
<accession>A0A0V1KF38</accession>
<comment type="caution">
    <text evidence="2">The sequence shown here is derived from an EMBL/GenBank/DDBJ whole genome shotgun (WGS) entry which is preliminary data.</text>
</comment>
<proteinExistence type="predicted"/>
<keyword evidence="1" id="KW-1133">Transmembrane helix</keyword>
<name>A0A0V1KF38_TRIPS</name>